<dbReference type="PANTHER" id="PTHR43404">
    <property type="entry name" value="LIPOPOLYSACCHARIDE CHOLINEPHOSPHOTRANSFERASE LICD"/>
    <property type="match status" value="1"/>
</dbReference>
<dbReference type="InterPro" id="IPR007074">
    <property type="entry name" value="LicD/FKTN/FKRP_NTP_transf"/>
</dbReference>
<name>A0AAV2TTP6_CALDB</name>
<proteinExistence type="predicted"/>
<evidence type="ECO:0000313" key="3">
    <source>
        <dbReference type="Proteomes" id="UP001497525"/>
    </source>
</evidence>
<feature type="domain" description="LicD/FKTN/FKRP nucleotidyltransferase" evidence="1">
    <location>
        <begin position="251"/>
        <end position="286"/>
    </location>
</feature>
<evidence type="ECO:0000313" key="2">
    <source>
        <dbReference type="EMBL" id="CAL5140426.1"/>
    </source>
</evidence>
<dbReference type="PANTHER" id="PTHR43404:SF1">
    <property type="entry name" value="MNN4P"/>
    <property type="match status" value="1"/>
</dbReference>
<comment type="caution">
    <text evidence="2">The sequence shown here is derived from an EMBL/GenBank/DDBJ whole genome shotgun (WGS) entry which is preliminary data.</text>
</comment>
<gene>
    <name evidence="2" type="ORF">CDAUBV1_LOCUS15746</name>
</gene>
<dbReference type="EMBL" id="CAXLJL010000712">
    <property type="protein sequence ID" value="CAL5140426.1"/>
    <property type="molecule type" value="Genomic_DNA"/>
</dbReference>
<dbReference type="AlphaFoldDB" id="A0AAV2TTP6"/>
<dbReference type="Proteomes" id="UP001497525">
    <property type="component" value="Unassembled WGS sequence"/>
</dbReference>
<accession>A0AAV2TTP6</accession>
<organism evidence="2 3">
    <name type="scientific">Calicophoron daubneyi</name>
    <name type="common">Rumen fluke</name>
    <name type="synonym">Paramphistomum daubneyi</name>
    <dbReference type="NCBI Taxonomy" id="300641"/>
    <lineage>
        <taxon>Eukaryota</taxon>
        <taxon>Metazoa</taxon>
        <taxon>Spiralia</taxon>
        <taxon>Lophotrochozoa</taxon>
        <taxon>Platyhelminthes</taxon>
        <taxon>Trematoda</taxon>
        <taxon>Digenea</taxon>
        <taxon>Plagiorchiida</taxon>
        <taxon>Pronocephalata</taxon>
        <taxon>Paramphistomoidea</taxon>
        <taxon>Paramphistomidae</taxon>
        <taxon>Calicophoron</taxon>
    </lineage>
</organism>
<protein>
    <recommendedName>
        <fullName evidence="1">LicD/FKTN/FKRP nucleotidyltransferase domain-containing protein</fullName>
    </recommendedName>
</protein>
<dbReference type="Pfam" id="PF04991">
    <property type="entry name" value="LicD"/>
    <property type="match status" value="1"/>
</dbReference>
<dbReference type="InterPro" id="IPR052942">
    <property type="entry name" value="LPS_cholinephosphotransferase"/>
</dbReference>
<evidence type="ECO:0000259" key="1">
    <source>
        <dbReference type="Pfam" id="PF04991"/>
    </source>
</evidence>
<sequence>MHAHLAHPQTCLALWAFGMNILNKCSRIFYPRCFKRCILTLLTGLASLYLCHYIYKPHVIIRRWLNVCTKPSNCKIEWDQNEIIPIYQVAFEPISVENHLEWHAIFHQESQQNLFLTRSQWTAFTGIILKQFNVTDHQLMQYISAPDILSTCVETVAENQRFPLPRKCSSLLEQLMNVGGMPPEIINSPNLMKAFDQNNPVDEYSKIYLDPISLQDTDNHSTMVNVTCDVVSRQRRPYLYRILQQWIRFADENRIMWWISSGTLLGAVRDGNMIPYDLDIDISVPAFEESKLRQLSTTRGRIKNGQFNLAVRPGPHCIESEGIRQNCYGQNVRSEIDCCAACEPFARAFYEVGWTYMDIYLFRLEMRFDSEQHPIEFTYFDESFNEFISGIYGLFPLKACKFLGLNVPCPRDPATILGPQYGKEFMKPRKLCNLTGRSWVKSS</sequence>
<dbReference type="GO" id="GO:0009100">
    <property type="term" value="P:glycoprotein metabolic process"/>
    <property type="evidence" value="ECO:0007669"/>
    <property type="project" value="UniProtKB-ARBA"/>
</dbReference>
<reference evidence="2" key="1">
    <citation type="submission" date="2024-06" db="EMBL/GenBank/DDBJ databases">
        <authorList>
            <person name="Liu X."/>
            <person name="Lenzi L."/>
            <person name="Haldenby T S."/>
            <person name="Uol C."/>
        </authorList>
    </citation>
    <scope>NUCLEOTIDE SEQUENCE</scope>
</reference>